<dbReference type="AlphaFoldDB" id="A0AAE1H5V3"/>
<organism evidence="1 2">
    <name type="scientific">Frankliniella fusca</name>
    <dbReference type="NCBI Taxonomy" id="407009"/>
    <lineage>
        <taxon>Eukaryota</taxon>
        <taxon>Metazoa</taxon>
        <taxon>Ecdysozoa</taxon>
        <taxon>Arthropoda</taxon>
        <taxon>Hexapoda</taxon>
        <taxon>Insecta</taxon>
        <taxon>Pterygota</taxon>
        <taxon>Neoptera</taxon>
        <taxon>Paraneoptera</taxon>
        <taxon>Thysanoptera</taxon>
        <taxon>Terebrantia</taxon>
        <taxon>Thripoidea</taxon>
        <taxon>Thripidae</taxon>
        <taxon>Frankliniella</taxon>
    </lineage>
</organism>
<proteinExistence type="predicted"/>
<protein>
    <submittedName>
        <fullName evidence="1">Orphan steroid hormone receptor 2</fullName>
    </submittedName>
</protein>
<gene>
    <name evidence="1" type="ORF">KUF71_024361</name>
</gene>
<keyword evidence="1" id="KW-0675">Receptor</keyword>
<dbReference type="Proteomes" id="UP001219518">
    <property type="component" value="Unassembled WGS sequence"/>
</dbReference>
<dbReference type="EMBL" id="JAHWGI010000403">
    <property type="protein sequence ID" value="KAK3915084.1"/>
    <property type="molecule type" value="Genomic_DNA"/>
</dbReference>
<accession>A0AAE1H5V3</accession>
<keyword evidence="2" id="KW-1185">Reference proteome</keyword>
<evidence type="ECO:0000313" key="1">
    <source>
        <dbReference type="EMBL" id="KAK3915084.1"/>
    </source>
</evidence>
<reference evidence="1" key="1">
    <citation type="submission" date="2021-07" db="EMBL/GenBank/DDBJ databases">
        <authorList>
            <person name="Catto M.A."/>
            <person name="Jacobson A."/>
            <person name="Kennedy G."/>
            <person name="Labadie P."/>
            <person name="Hunt B.G."/>
            <person name="Srinivasan R."/>
        </authorList>
    </citation>
    <scope>NUCLEOTIDE SEQUENCE</scope>
    <source>
        <strain evidence="1">PL_HMW_Pooled</strain>
        <tissue evidence="1">Head</tissue>
    </source>
</reference>
<sequence length="68" mass="7935">MLKCWTVLTNALGTVCIRILKIRTSSVTADVIHHIHWIFLSNSNLKIILSFIWNFQSFSIEYQKLDVN</sequence>
<reference evidence="1" key="2">
    <citation type="journal article" date="2023" name="BMC Genomics">
        <title>Pest status, molecular evolution, and epigenetic factors derived from the genome assembly of Frankliniella fusca, a thysanopteran phytovirus vector.</title>
        <authorList>
            <person name="Catto M.A."/>
            <person name="Labadie P.E."/>
            <person name="Jacobson A.L."/>
            <person name="Kennedy G.G."/>
            <person name="Srinivasan R."/>
            <person name="Hunt B.G."/>
        </authorList>
    </citation>
    <scope>NUCLEOTIDE SEQUENCE</scope>
    <source>
        <strain evidence="1">PL_HMW_Pooled</strain>
    </source>
</reference>
<name>A0AAE1H5V3_9NEOP</name>
<evidence type="ECO:0000313" key="2">
    <source>
        <dbReference type="Proteomes" id="UP001219518"/>
    </source>
</evidence>
<comment type="caution">
    <text evidence="1">The sequence shown here is derived from an EMBL/GenBank/DDBJ whole genome shotgun (WGS) entry which is preliminary data.</text>
</comment>